<dbReference type="Proteomes" id="UP001518989">
    <property type="component" value="Unassembled WGS sequence"/>
</dbReference>
<dbReference type="EMBL" id="JACTNG010000002">
    <property type="protein sequence ID" value="MBO1078098.1"/>
    <property type="molecule type" value="Genomic_DNA"/>
</dbReference>
<protein>
    <recommendedName>
        <fullName evidence="3">Minor tail protein</fullName>
    </recommendedName>
</protein>
<name>A0ABS3KKU6_9PROT</name>
<keyword evidence="2" id="KW-1185">Reference proteome</keyword>
<dbReference type="RefSeq" id="WP_207415541.1">
    <property type="nucleotide sequence ID" value="NZ_CP061177.1"/>
</dbReference>
<evidence type="ECO:0000313" key="1">
    <source>
        <dbReference type="EMBL" id="MBO1078098.1"/>
    </source>
</evidence>
<reference evidence="1 2" key="1">
    <citation type="submission" date="2020-09" db="EMBL/GenBank/DDBJ databases">
        <title>Roseomonas.</title>
        <authorList>
            <person name="Zhu W."/>
        </authorList>
    </citation>
    <scope>NUCLEOTIDE SEQUENCE [LARGE SCALE GENOMIC DNA]</scope>
    <source>
        <strain evidence="1 2">573</strain>
    </source>
</reference>
<gene>
    <name evidence="1" type="ORF">IAI61_03575</name>
</gene>
<organism evidence="1 2">
    <name type="scientific">Roseomonas haemaphysalidis</name>
    <dbReference type="NCBI Taxonomy" id="2768162"/>
    <lineage>
        <taxon>Bacteria</taxon>
        <taxon>Pseudomonadati</taxon>
        <taxon>Pseudomonadota</taxon>
        <taxon>Alphaproteobacteria</taxon>
        <taxon>Acetobacterales</taxon>
        <taxon>Roseomonadaceae</taxon>
        <taxon>Roseomonas</taxon>
    </lineage>
</organism>
<comment type="caution">
    <text evidence="1">The sequence shown here is derived from an EMBL/GenBank/DDBJ whole genome shotgun (WGS) entry which is preliminary data.</text>
</comment>
<evidence type="ECO:0000313" key="2">
    <source>
        <dbReference type="Proteomes" id="UP001518989"/>
    </source>
</evidence>
<accession>A0ABS3KKU6</accession>
<evidence type="ECO:0008006" key="3">
    <source>
        <dbReference type="Google" id="ProtNLM"/>
    </source>
</evidence>
<sequence>MADQVYLLDRVRVATVSGGTGALTIGAAPSGYLTPSQAGAQSGRRYTWLCETEDGVTWEVFEGVYTAGSPQTISRNRTIRNSSGGTSAVNFDAGSTKRITCVAVSDRLPYYDSDGKLPGAAIPRRVVLMGADWNGSVNLTTSDTAFVVVGLALDTKAFKITVQARLESGSATATTVSLTALLRDAGDTTTTATLDLGRAIVHSANSRYVTLTGQAQYGLPTGPNGQFLRFVAKIDQSVTPIAIYEYRVIVECFQES</sequence>
<proteinExistence type="predicted"/>